<dbReference type="PANTHER" id="PTHR34817:SF2">
    <property type="entry name" value="NUCLEOTIDYLTRANSFERASE"/>
    <property type="match status" value="1"/>
</dbReference>
<dbReference type="Pfam" id="PF10127">
    <property type="entry name" value="RlaP"/>
    <property type="match status" value="1"/>
</dbReference>
<reference evidence="1" key="1">
    <citation type="journal article" date="2014" name="Int. J. Syst. Evol. Microbiol.">
        <title>Complete genome sequence of Corynebacterium casei LMG S-19264T (=DSM 44701T), isolated from a smear-ripened cheese.</title>
        <authorList>
            <consortium name="US DOE Joint Genome Institute (JGI-PGF)"/>
            <person name="Walter F."/>
            <person name="Albersmeier A."/>
            <person name="Kalinowski J."/>
            <person name="Ruckert C."/>
        </authorList>
    </citation>
    <scope>NUCLEOTIDE SEQUENCE</scope>
    <source>
        <strain evidence="1">CGMCC 1.12408</strain>
    </source>
</reference>
<comment type="caution">
    <text evidence="1">The sequence shown here is derived from an EMBL/GenBank/DDBJ whole genome shotgun (WGS) entry which is preliminary data.</text>
</comment>
<protein>
    <recommendedName>
        <fullName evidence="3">Nucleotidyltransferase domain-containing protein</fullName>
    </recommendedName>
</protein>
<sequence length="261" mass="30752">MKQPIIERLEQIEKNYYVKILFACEAGSRAWGLNSDSSDYDVRFIYIHPPEVYLSIDPIGTKNNRDVIDVQEHVELDIHGWEITKALRLLRKSNPSLLEWLHSPIVYYINSSSTERMKRLLPKILNQKACMIHYVNMAKNNLQQLQRKNPEIKTVINIIRPILIAKWLEKTNQFPPMDFIQLCETLVTDGEIQNELHTLIHQKVTTNYNHHVNHFDKLLRYAESELIHLEATIQQLKNPTGKQVTEKLNRLFRNALDEFEM</sequence>
<organism evidence="1 2">
    <name type="scientific">Ornithinibacillus halotolerans</name>
    <dbReference type="NCBI Taxonomy" id="1274357"/>
    <lineage>
        <taxon>Bacteria</taxon>
        <taxon>Bacillati</taxon>
        <taxon>Bacillota</taxon>
        <taxon>Bacilli</taxon>
        <taxon>Bacillales</taxon>
        <taxon>Bacillaceae</taxon>
        <taxon>Ornithinibacillus</taxon>
    </lineage>
</organism>
<accession>A0A916WA56</accession>
<dbReference type="AlphaFoldDB" id="A0A916WA56"/>
<gene>
    <name evidence="1" type="primary">ycgL</name>
    <name evidence="1" type="ORF">GCM10008025_26250</name>
</gene>
<proteinExistence type="predicted"/>
<evidence type="ECO:0000313" key="1">
    <source>
        <dbReference type="EMBL" id="GGA81705.1"/>
    </source>
</evidence>
<name>A0A916WA56_9BACI</name>
<keyword evidence="2" id="KW-1185">Reference proteome</keyword>
<dbReference type="RefSeq" id="WP_188385122.1">
    <property type="nucleotide sequence ID" value="NZ_BMEY01000013.1"/>
</dbReference>
<dbReference type="PANTHER" id="PTHR34817">
    <property type="entry name" value="NUCLEOTIDYLTRANSFERASE"/>
    <property type="match status" value="1"/>
</dbReference>
<evidence type="ECO:0008006" key="3">
    <source>
        <dbReference type="Google" id="ProtNLM"/>
    </source>
</evidence>
<dbReference type="EMBL" id="BMEY01000013">
    <property type="protein sequence ID" value="GGA81705.1"/>
    <property type="molecule type" value="Genomic_DNA"/>
</dbReference>
<reference evidence="1" key="2">
    <citation type="submission" date="2020-09" db="EMBL/GenBank/DDBJ databases">
        <authorList>
            <person name="Sun Q."/>
            <person name="Zhou Y."/>
        </authorList>
    </citation>
    <scope>NUCLEOTIDE SEQUENCE</scope>
    <source>
        <strain evidence="1">CGMCC 1.12408</strain>
    </source>
</reference>
<dbReference type="Proteomes" id="UP000613512">
    <property type="component" value="Unassembled WGS sequence"/>
</dbReference>
<dbReference type="InterPro" id="IPR018775">
    <property type="entry name" value="RlaP"/>
</dbReference>
<evidence type="ECO:0000313" key="2">
    <source>
        <dbReference type="Proteomes" id="UP000613512"/>
    </source>
</evidence>